<protein>
    <recommendedName>
        <fullName evidence="3">Urease subunit beta</fullName>
        <ecNumber evidence="3">3.5.1.5</ecNumber>
    </recommendedName>
    <alternativeName>
        <fullName evidence="3">Urea amidohydrolase subunit beta</fullName>
    </alternativeName>
</protein>
<dbReference type="InterPro" id="IPR050069">
    <property type="entry name" value="Urease_subunit"/>
</dbReference>
<reference evidence="4" key="1">
    <citation type="submission" date="2024-02" db="EMBL/GenBank/DDBJ databases">
        <title>Draft genome sequence of new strains in genus Ureaplasma.</title>
        <authorList>
            <person name="Nakajima Y."/>
            <person name="Segawa T."/>
        </authorList>
    </citation>
    <scope>NUCLEOTIDE SEQUENCE [LARGE SCALE GENOMIC DNA]</scope>
    <source>
        <strain evidence="4">OM1</strain>
    </source>
</reference>
<comment type="catalytic activity">
    <reaction evidence="2 3">
        <text>urea + 2 H2O + H(+) = hydrogencarbonate + 2 NH4(+)</text>
        <dbReference type="Rhea" id="RHEA:20557"/>
        <dbReference type="ChEBI" id="CHEBI:15377"/>
        <dbReference type="ChEBI" id="CHEBI:15378"/>
        <dbReference type="ChEBI" id="CHEBI:16199"/>
        <dbReference type="ChEBI" id="CHEBI:17544"/>
        <dbReference type="ChEBI" id="CHEBI:28938"/>
        <dbReference type="EC" id="3.5.1.5"/>
    </reaction>
</comment>
<dbReference type="NCBIfam" id="TIGR00192">
    <property type="entry name" value="urease_beta"/>
    <property type="match status" value="1"/>
</dbReference>
<dbReference type="EC" id="3.5.1.5" evidence="3"/>
<dbReference type="Proteomes" id="UP001449582">
    <property type="component" value="Unassembled WGS sequence"/>
</dbReference>
<dbReference type="RefSeq" id="WP_353289682.1">
    <property type="nucleotide sequence ID" value="NZ_BAABQM010000001.1"/>
</dbReference>
<dbReference type="CDD" id="cd00407">
    <property type="entry name" value="Urease_beta"/>
    <property type="match status" value="1"/>
</dbReference>
<dbReference type="PANTHER" id="PTHR33569:SF1">
    <property type="entry name" value="UREASE"/>
    <property type="match status" value="1"/>
</dbReference>
<keyword evidence="3" id="KW-0963">Cytoplasm</keyword>
<dbReference type="Gene3D" id="2.10.150.10">
    <property type="entry name" value="Urease, beta subunit"/>
    <property type="match status" value="1"/>
</dbReference>
<dbReference type="InterPro" id="IPR036461">
    <property type="entry name" value="Urease_betasu_sf"/>
</dbReference>
<dbReference type="SUPFAM" id="SSF51278">
    <property type="entry name" value="Urease, beta-subunit"/>
    <property type="match status" value="1"/>
</dbReference>
<comment type="caution">
    <text evidence="4">The sequence shown here is derived from an EMBL/GenBank/DDBJ whole genome shotgun (WGS) entry which is preliminary data.</text>
</comment>
<proteinExistence type="inferred from homology"/>
<dbReference type="EMBL" id="BAABQM010000001">
    <property type="protein sequence ID" value="GAA5414520.1"/>
    <property type="molecule type" value="Genomic_DNA"/>
</dbReference>
<gene>
    <name evidence="3" type="primary">ureB</name>
    <name evidence="4" type="ORF">UREOM_2310</name>
</gene>
<sequence>MADIKAENPYTVVPGELHFADSEITINVDRQAEVIVMENTGDRPVQIGSHFHLYEVNPAMVFYDEKGNKDIDRLIAYGKRFDIPSGTAIRFEPNEKKQVSIIPTAGSREMYGLDNLVDGPLGNGPKAPYSKIKNLL</sequence>
<evidence type="ECO:0000256" key="2">
    <source>
        <dbReference type="ARBA" id="ARBA00047778"/>
    </source>
</evidence>
<comment type="subcellular location">
    <subcellularLocation>
        <location evidence="3">Cytoplasm</location>
    </subcellularLocation>
</comment>
<dbReference type="HAMAP" id="MF_01954">
    <property type="entry name" value="Urease_beta"/>
    <property type="match status" value="1"/>
</dbReference>
<comment type="subunit">
    <text evidence="3">Heterotrimer of UreA (gamma), UreB (beta) and UreC (alpha) subunits. Three heterotrimers associate to form the active enzyme.</text>
</comment>
<keyword evidence="1 3" id="KW-0378">Hydrolase</keyword>
<evidence type="ECO:0000256" key="1">
    <source>
        <dbReference type="ARBA" id="ARBA00022801"/>
    </source>
</evidence>
<evidence type="ECO:0000313" key="5">
    <source>
        <dbReference type="Proteomes" id="UP001449582"/>
    </source>
</evidence>
<accession>A0ABP9U5B0</accession>
<evidence type="ECO:0000256" key="3">
    <source>
        <dbReference type="HAMAP-Rule" id="MF_01954"/>
    </source>
</evidence>
<evidence type="ECO:0000313" key="4">
    <source>
        <dbReference type="EMBL" id="GAA5414520.1"/>
    </source>
</evidence>
<dbReference type="InterPro" id="IPR002019">
    <property type="entry name" value="Urease_beta-like"/>
</dbReference>
<organism evidence="4 5">
    <name type="scientific">Ureaplasma ceti</name>
    <dbReference type="NCBI Taxonomy" id="3119530"/>
    <lineage>
        <taxon>Bacteria</taxon>
        <taxon>Bacillati</taxon>
        <taxon>Mycoplasmatota</taxon>
        <taxon>Mycoplasmoidales</taxon>
        <taxon>Mycoplasmoidaceae</taxon>
        <taxon>Ureaplasma</taxon>
    </lineage>
</organism>
<dbReference type="Pfam" id="PF00699">
    <property type="entry name" value="Urease_beta"/>
    <property type="match status" value="1"/>
</dbReference>
<name>A0ABP9U5B0_9BACT</name>
<dbReference type="PANTHER" id="PTHR33569">
    <property type="entry name" value="UREASE"/>
    <property type="match status" value="1"/>
</dbReference>
<comment type="pathway">
    <text evidence="3">Nitrogen metabolism; urea degradation; CO(2) and NH(3) from urea (urease route): step 1/1.</text>
</comment>
<keyword evidence="5" id="KW-1185">Reference proteome</keyword>
<comment type="similarity">
    <text evidence="3">Belongs to the urease beta subunit family.</text>
</comment>